<comment type="caution">
    <text evidence="4">The sequence shown here is derived from an EMBL/GenBank/DDBJ whole genome shotgun (WGS) entry which is preliminary data.</text>
</comment>
<dbReference type="SUPFAM" id="SSF51556">
    <property type="entry name" value="Metallo-dependent hydrolases"/>
    <property type="match status" value="1"/>
</dbReference>
<dbReference type="PANTHER" id="PTHR43135">
    <property type="entry name" value="ALPHA-D-RIBOSE 1-METHYLPHOSPHONATE 5-TRIPHOSPHATE DIPHOSPHATASE"/>
    <property type="match status" value="1"/>
</dbReference>
<keyword evidence="5" id="KW-1185">Reference proteome</keyword>
<dbReference type="InterPro" id="IPR006680">
    <property type="entry name" value="Amidohydro-rel"/>
</dbReference>
<dbReference type="Gene3D" id="2.30.40.10">
    <property type="entry name" value="Urease, subunit C, domain 1"/>
    <property type="match status" value="1"/>
</dbReference>
<accession>A0A162MEX7</accession>
<dbReference type="Gene3D" id="3.40.50.10910">
    <property type="entry name" value="Amidohydrolase"/>
    <property type="match status" value="1"/>
</dbReference>
<dbReference type="InterPro" id="IPR032466">
    <property type="entry name" value="Metal_Hydrolase"/>
</dbReference>
<evidence type="ECO:0000313" key="5">
    <source>
        <dbReference type="Proteomes" id="UP000076874"/>
    </source>
</evidence>
<keyword evidence="4" id="KW-0378">Hydrolase</keyword>
<dbReference type="Gene3D" id="3.30.110.90">
    <property type="entry name" value="Amidohydrolase"/>
    <property type="match status" value="1"/>
</dbReference>
<dbReference type="InterPro" id="IPR011059">
    <property type="entry name" value="Metal-dep_hydrolase_composite"/>
</dbReference>
<feature type="chain" id="PRO_5007837358" evidence="2">
    <location>
        <begin position="19"/>
        <end position="491"/>
    </location>
</feature>
<dbReference type="Proteomes" id="UP000076874">
    <property type="component" value="Unassembled WGS sequence"/>
</dbReference>
<dbReference type="Pfam" id="PF01979">
    <property type="entry name" value="Amidohydro_1"/>
    <property type="match status" value="1"/>
</dbReference>
<organism evidence="4 5">
    <name type="scientific">Niveomyces insectorum RCEF 264</name>
    <dbReference type="NCBI Taxonomy" id="1081102"/>
    <lineage>
        <taxon>Eukaryota</taxon>
        <taxon>Fungi</taxon>
        <taxon>Dikarya</taxon>
        <taxon>Ascomycota</taxon>
        <taxon>Pezizomycotina</taxon>
        <taxon>Sordariomycetes</taxon>
        <taxon>Hypocreomycetidae</taxon>
        <taxon>Hypocreales</taxon>
        <taxon>Cordycipitaceae</taxon>
        <taxon>Niveomyces</taxon>
    </lineage>
</organism>
<protein>
    <submittedName>
        <fullName evidence="4">Metal-dependent hydrolase, composite domain protein</fullName>
    </submittedName>
</protein>
<dbReference type="PANTHER" id="PTHR43135:SF3">
    <property type="entry name" value="ALPHA-D-RIBOSE 1-METHYLPHOSPHONATE 5-TRIPHOSPHATE DIPHOSPHATASE"/>
    <property type="match status" value="1"/>
</dbReference>
<dbReference type="EMBL" id="AZHD01000004">
    <property type="protein sequence ID" value="OAA64201.1"/>
    <property type="molecule type" value="Genomic_DNA"/>
</dbReference>
<keyword evidence="2" id="KW-0732">Signal</keyword>
<evidence type="ECO:0000313" key="4">
    <source>
        <dbReference type="EMBL" id="OAA64201.1"/>
    </source>
</evidence>
<feature type="compositionally biased region" description="Low complexity" evidence="1">
    <location>
        <begin position="440"/>
        <end position="468"/>
    </location>
</feature>
<evidence type="ECO:0000256" key="1">
    <source>
        <dbReference type="SAM" id="MobiDB-lite"/>
    </source>
</evidence>
<dbReference type="AlphaFoldDB" id="A0A162MEX7"/>
<gene>
    <name evidence="4" type="ORF">SPI_02848</name>
</gene>
<dbReference type="SUPFAM" id="SSF51338">
    <property type="entry name" value="Composite domain of metallo-dependent hydrolases"/>
    <property type="match status" value="1"/>
</dbReference>
<evidence type="ECO:0000256" key="2">
    <source>
        <dbReference type="SAM" id="SignalP"/>
    </source>
</evidence>
<dbReference type="STRING" id="1081102.A0A162MEX7"/>
<proteinExistence type="predicted"/>
<dbReference type="Gene3D" id="1.20.58.520">
    <property type="entry name" value="Amidohydrolase"/>
    <property type="match status" value="1"/>
</dbReference>
<feature type="region of interest" description="Disordered" evidence="1">
    <location>
        <begin position="427"/>
        <end position="468"/>
    </location>
</feature>
<name>A0A162MEX7_9HYPO</name>
<evidence type="ECO:0000259" key="3">
    <source>
        <dbReference type="Pfam" id="PF01979"/>
    </source>
</evidence>
<feature type="signal peptide" evidence="2">
    <location>
        <begin position="1"/>
        <end position="18"/>
    </location>
</feature>
<dbReference type="OrthoDB" id="5595695at2759"/>
<dbReference type="GO" id="GO:0016810">
    <property type="term" value="F:hydrolase activity, acting on carbon-nitrogen (but not peptide) bonds"/>
    <property type="evidence" value="ECO:0007669"/>
    <property type="project" value="InterPro"/>
</dbReference>
<dbReference type="InterPro" id="IPR051781">
    <property type="entry name" value="Metallo-dep_Hydrolase"/>
</dbReference>
<sequence>MNFKLALLQALFARAASACLLDLAHVHEGSLSASSMMRKRAPAPRTTTAIQNVRVFDGKIMSPPQTVVIDGETIRAVFSGAVDTSHLPNITVATTVDGSGQFLIPGLIDSHVHITNVAGLENITSFGVTTAMVMACHNYTQCAAIEGLDGLCDVHTAGIPATGPGSHHASMFGLSPDMLIYPTSNATEVVAYAFGNHSDFYKITAETNGPSLDMQTALVAAVHGLGQFSMTHAADVEAWAEAVASGTDGIQHLATNGLINASVVAAMKAQPNQYSTPTLNIARYGLSDPALQAILGKSSGDNSYANVRANAVAVRTAGIPVLAGTDAVGVFSTGPNSTVAIPFGLTLHYELQNLVEVGLTPAEALRAATSTAAQWHGLAGSRGSVAPSLRADLVLLKSNPLVDIANTLDLARVWVGGVEYADVADGRKAAADSPNPTPPDATNGTTDGTTPTGTAPAGSSPSADAASSVTGPVSGMSLLLSALLCAARVLL</sequence>
<feature type="domain" description="Amidohydrolase-related" evidence="3">
    <location>
        <begin position="102"/>
        <end position="417"/>
    </location>
</feature>
<reference evidence="4 5" key="1">
    <citation type="journal article" date="2016" name="Genome Biol. Evol.">
        <title>Divergent and convergent evolution of fungal pathogenicity.</title>
        <authorList>
            <person name="Shang Y."/>
            <person name="Xiao G."/>
            <person name="Zheng P."/>
            <person name="Cen K."/>
            <person name="Zhan S."/>
            <person name="Wang C."/>
        </authorList>
    </citation>
    <scope>NUCLEOTIDE SEQUENCE [LARGE SCALE GENOMIC DNA]</scope>
    <source>
        <strain evidence="4 5">RCEF 264</strain>
    </source>
</reference>